<comment type="caution">
    <text evidence="2">The sequence shown here is derived from an EMBL/GenBank/DDBJ whole genome shotgun (WGS) entry which is preliminary data.</text>
</comment>
<keyword evidence="3" id="KW-1185">Reference proteome</keyword>
<feature type="region of interest" description="Disordered" evidence="1">
    <location>
        <begin position="274"/>
        <end position="317"/>
    </location>
</feature>
<dbReference type="EMBL" id="BQNB010010517">
    <property type="protein sequence ID" value="GJS78335.1"/>
    <property type="molecule type" value="Genomic_DNA"/>
</dbReference>
<feature type="compositionally biased region" description="Low complexity" evidence="1">
    <location>
        <begin position="1"/>
        <end position="26"/>
    </location>
</feature>
<organism evidence="2 3">
    <name type="scientific">Tanacetum coccineum</name>
    <dbReference type="NCBI Taxonomy" id="301880"/>
    <lineage>
        <taxon>Eukaryota</taxon>
        <taxon>Viridiplantae</taxon>
        <taxon>Streptophyta</taxon>
        <taxon>Embryophyta</taxon>
        <taxon>Tracheophyta</taxon>
        <taxon>Spermatophyta</taxon>
        <taxon>Magnoliopsida</taxon>
        <taxon>eudicotyledons</taxon>
        <taxon>Gunneridae</taxon>
        <taxon>Pentapetalae</taxon>
        <taxon>asterids</taxon>
        <taxon>campanulids</taxon>
        <taxon>Asterales</taxon>
        <taxon>Asteraceae</taxon>
        <taxon>Asteroideae</taxon>
        <taxon>Anthemideae</taxon>
        <taxon>Anthemidinae</taxon>
        <taxon>Tanacetum</taxon>
    </lineage>
</organism>
<proteinExistence type="predicted"/>
<evidence type="ECO:0008006" key="4">
    <source>
        <dbReference type="Google" id="ProtNLM"/>
    </source>
</evidence>
<gene>
    <name evidence="2" type="ORF">Tco_0728216</name>
</gene>
<reference evidence="2" key="2">
    <citation type="submission" date="2022-01" db="EMBL/GenBank/DDBJ databases">
        <authorList>
            <person name="Yamashiro T."/>
            <person name="Shiraishi A."/>
            <person name="Satake H."/>
            <person name="Nakayama K."/>
        </authorList>
    </citation>
    <scope>NUCLEOTIDE SEQUENCE</scope>
</reference>
<feature type="compositionally biased region" description="Polar residues" evidence="1">
    <location>
        <begin position="58"/>
        <end position="68"/>
    </location>
</feature>
<evidence type="ECO:0000313" key="3">
    <source>
        <dbReference type="Proteomes" id="UP001151760"/>
    </source>
</evidence>
<feature type="region of interest" description="Disordered" evidence="1">
    <location>
        <begin position="1"/>
        <end position="77"/>
    </location>
</feature>
<reference evidence="2" key="1">
    <citation type="journal article" date="2022" name="Int. J. Mol. Sci.">
        <title>Draft Genome of Tanacetum Coccineum: Genomic Comparison of Closely Related Tanacetum-Family Plants.</title>
        <authorList>
            <person name="Yamashiro T."/>
            <person name="Shiraishi A."/>
            <person name="Nakayama K."/>
            <person name="Satake H."/>
        </authorList>
    </citation>
    <scope>NUCLEOTIDE SEQUENCE</scope>
</reference>
<accession>A0ABQ4YLE0</accession>
<dbReference type="Proteomes" id="UP001151760">
    <property type="component" value="Unassembled WGS sequence"/>
</dbReference>
<evidence type="ECO:0000256" key="1">
    <source>
        <dbReference type="SAM" id="MobiDB-lite"/>
    </source>
</evidence>
<feature type="compositionally biased region" description="Basic residues" evidence="1">
    <location>
        <begin position="29"/>
        <end position="38"/>
    </location>
</feature>
<feature type="compositionally biased region" description="Basic residues" evidence="1">
    <location>
        <begin position="46"/>
        <end position="55"/>
    </location>
</feature>
<protein>
    <recommendedName>
        <fullName evidence="4">Retrotransposon gag domain-containing protein</fullName>
    </recommendedName>
</protein>
<sequence>MSSSPSDHSLSGHTPPDTTDADSSTPQRFVHRSLARTPRHSEAFRRWRPSRKRCRSPTASVPSPTHVSRSIAHTPADLLPPCKRFRGSYSSEDSGEEHMEVDTADAKAVADIGISEGVVAHLDDSVGMGFMIAASDVREDDEEFETEASAADTREMVVDPLAIGDSSESSRRGIPDLEDTIYDVVHYMSEVHINRISKIKTTQRQLETSQMVASGERASLVERIRSLRLEYLKGLEINTRRLRRLESVSIKELINRRVEEALAANEATRASNALEAENQSQNGSDGDNGNGDNGDGENGNGENGDGGNGNPNENGRGDRIVARECTYQDFIKCQPLNFKGTERVVGLIRWFEKMETWFHISNCPEKSQVKYATCTLLNSALTWWNSHKRTIGTEAAFAQVMREHTKLMTEVYCTRNEIQKMESELWNLTVKNNDFAAYT</sequence>
<evidence type="ECO:0000313" key="2">
    <source>
        <dbReference type="EMBL" id="GJS78335.1"/>
    </source>
</evidence>
<feature type="compositionally biased region" description="Gly residues" evidence="1">
    <location>
        <begin position="286"/>
        <end position="309"/>
    </location>
</feature>
<name>A0ABQ4YLE0_9ASTR</name>